<dbReference type="Gene3D" id="3.30.710.10">
    <property type="entry name" value="Potassium Channel Kv1.1, Chain A"/>
    <property type="match status" value="1"/>
</dbReference>
<feature type="domain" description="BTB" evidence="1">
    <location>
        <begin position="14"/>
        <end position="85"/>
    </location>
</feature>
<dbReference type="PANTHER" id="PTHR47843:SF2">
    <property type="entry name" value="BTB DOMAIN-CONTAINING PROTEIN"/>
    <property type="match status" value="1"/>
</dbReference>
<dbReference type="PANTHER" id="PTHR47843">
    <property type="entry name" value="BTB DOMAIN-CONTAINING PROTEIN-RELATED"/>
    <property type="match status" value="1"/>
</dbReference>
<dbReference type="InterPro" id="IPR011333">
    <property type="entry name" value="SKP1/BTB/POZ_sf"/>
</dbReference>
<accession>A0A6G1JU91</accession>
<dbReference type="OrthoDB" id="1022638at2759"/>
<proteinExistence type="predicted"/>
<dbReference type="Proteomes" id="UP000799428">
    <property type="component" value="Unassembled WGS sequence"/>
</dbReference>
<gene>
    <name evidence="2" type="ORF">K504DRAFT_159633</name>
</gene>
<name>A0A6G1JU91_9PLEO</name>
<dbReference type="PROSITE" id="PS50097">
    <property type="entry name" value="BTB"/>
    <property type="match status" value="1"/>
</dbReference>
<dbReference type="SUPFAM" id="SSF54695">
    <property type="entry name" value="POZ domain"/>
    <property type="match status" value="1"/>
</dbReference>
<dbReference type="EMBL" id="MU005783">
    <property type="protein sequence ID" value="KAF2704179.1"/>
    <property type="molecule type" value="Genomic_DNA"/>
</dbReference>
<dbReference type="InterPro" id="IPR000210">
    <property type="entry name" value="BTB/POZ_dom"/>
</dbReference>
<dbReference type="Pfam" id="PF00651">
    <property type="entry name" value="BTB"/>
    <property type="match status" value="1"/>
</dbReference>
<dbReference type="AlphaFoldDB" id="A0A6G1JU91"/>
<dbReference type="SMART" id="SM00225">
    <property type="entry name" value="BTB"/>
    <property type="match status" value="1"/>
</dbReference>
<evidence type="ECO:0000259" key="1">
    <source>
        <dbReference type="PROSITE" id="PS50097"/>
    </source>
</evidence>
<keyword evidence="3" id="KW-1185">Reference proteome</keyword>
<evidence type="ECO:0000313" key="2">
    <source>
        <dbReference type="EMBL" id="KAF2704179.1"/>
    </source>
</evidence>
<evidence type="ECO:0000313" key="3">
    <source>
        <dbReference type="Proteomes" id="UP000799428"/>
    </source>
</evidence>
<sequence length="235" mass="26360">MANADFLLGSLGDSTIKLVVGEGDEQKNFTVHENIICARSSFFRTCMNGDWKEFEDRVVKLPEDNPEAVELYIQSLYTGNISQTEEISSSSHFYVTLGDAYVLADKFMDVYARNVVVEAIFNKVTKSIFTEGNAPCADVATMISNIWPVLGPDLNRITIRSFLLKIFMCYSMLDHSFNENVDDFVAFLDGIPADYSSSCLYMIKIRDPKILLPYPKLDQLLTKDPEAKDKGGANT</sequence>
<dbReference type="CDD" id="cd18186">
    <property type="entry name" value="BTB_POZ_ZBTB_KLHL-like"/>
    <property type="match status" value="1"/>
</dbReference>
<organism evidence="2 3">
    <name type="scientific">Pleomassaria siparia CBS 279.74</name>
    <dbReference type="NCBI Taxonomy" id="1314801"/>
    <lineage>
        <taxon>Eukaryota</taxon>
        <taxon>Fungi</taxon>
        <taxon>Dikarya</taxon>
        <taxon>Ascomycota</taxon>
        <taxon>Pezizomycotina</taxon>
        <taxon>Dothideomycetes</taxon>
        <taxon>Pleosporomycetidae</taxon>
        <taxon>Pleosporales</taxon>
        <taxon>Pleomassariaceae</taxon>
        <taxon>Pleomassaria</taxon>
    </lineage>
</organism>
<reference evidence="2" key="1">
    <citation type="journal article" date="2020" name="Stud. Mycol.">
        <title>101 Dothideomycetes genomes: a test case for predicting lifestyles and emergence of pathogens.</title>
        <authorList>
            <person name="Haridas S."/>
            <person name="Albert R."/>
            <person name="Binder M."/>
            <person name="Bloem J."/>
            <person name="Labutti K."/>
            <person name="Salamov A."/>
            <person name="Andreopoulos B."/>
            <person name="Baker S."/>
            <person name="Barry K."/>
            <person name="Bills G."/>
            <person name="Bluhm B."/>
            <person name="Cannon C."/>
            <person name="Castanera R."/>
            <person name="Culley D."/>
            <person name="Daum C."/>
            <person name="Ezra D."/>
            <person name="Gonzalez J."/>
            <person name="Henrissat B."/>
            <person name="Kuo A."/>
            <person name="Liang C."/>
            <person name="Lipzen A."/>
            <person name="Lutzoni F."/>
            <person name="Magnuson J."/>
            <person name="Mondo S."/>
            <person name="Nolan M."/>
            <person name="Ohm R."/>
            <person name="Pangilinan J."/>
            <person name="Park H.-J."/>
            <person name="Ramirez L."/>
            <person name="Alfaro M."/>
            <person name="Sun H."/>
            <person name="Tritt A."/>
            <person name="Yoshinaga Y."/>
            <person name="Zwiers L.-H."/>
            <person name="Turgeon B."/>
            <person name="Goodwin S."/>
            <person name="Spatafora J."/>
            <person name="Crous P."/>
            <person name="Grigoriev I."/>
        </authorList>
    </citation>
    <scope>NUCLEOTIDE SEQUENCE</scope>
    <source>
        <strain evidence="2">CBS 279.74</strain>
    </source>
</reference>
<protein>
    <recommendedName>
        <fullName evidence="1">BTB domain-containing protein</fullName>
    </recommendedName>
</protein>